<dbReference type="Proteomes" id="UP000235965">
    <property type="component" value="Unassembled WGS sequence"/>
</dbReference>
<dbReference type="InParanoid" id="A0A2J7Q198"/>
<evidence type="ECO:0000259" key="1">
    <source>
        <dbReference type="Pfam" id="PF23055"/>
    </source>
</evidence>
<evidence type="ECO:0000313" key="3">
    <source>
        <dbReference type="Proteomes" id="UP000235965"/>
    </source>
</evidence>
<reference evidence="2 3" key="1">
    <citation type="submission" date="2017-12" db="EMBL/GenBank/DDBJ databases">
        <title>Hemimetabolous genomes reveal molecular basis of termite eusociality.</title>
        <authorList>
            <person name="Harrison M.C."/>
            <person name="Jongepier E."/>
            <person name="Robertson H.M."/>
            <person name="Arning N."/>
            <person name="Bitard-Feildel T."/>
            <person name="Chao H."/>
            <person name="Childers C.P."/>
            <person name="Dinh H."/>
            <person name="Doddapaneni H."/>
            <person name="Dugan S."/>
            <person name="Gowin J."/>
            <person name="Greiner C."/>
            <person name="Han Y."/>
            <person name="Hu H."/>
            <person name="Hughes D.S.T."/>
            <person name="Huylmans A.-K."/>
            <person name="Kemena C."/>
            <person name="Kremer L.P.M."/>
            <person name="Lee S.L."/>
            <person name="Lopez-Ezquerra A."/>
            <person name="Mallet L."/>
            <person name="Monroy-Kuhn J.M."/>
            <person name="Moser A."/>
            <person name="Murali S.C."/>
            <person name="Muzny D.M."/>
            <person name="Otani S."/>
            <person name="Piulachs M.-D."/>
            <person name="Poelchau M."/>
            <person name="Qu J."/>
            <person name="Schaub F."/>
            <person name="Wada-Katsumata A."/>
            <person name="Worley K.C."/>
            <person name="Xie Q."/>
            <person name="Ylla G."/>
            <person name="Poulsen M."/>
            <person name="Gibbs R.A."/>
            <person name="Schal C."/>
            <person name="Richards S."/>
            <person name="Belles X."/>
            <person name="Korb J."/>
            <person name="Bornberg-Bauer E."/>
        </authorList>
    </citation>
    <scope>NUCLEOTIDE SEQUENCE [LARGE SCALE GENOMIC DNA]</scope>
    <source>
        <tissue evidence="2">Whole body</tissue>
    </source>
</reference>
<sequence length="214" mass="24252">METADSSSAEVPKMAVRLPSFWPERPAMWFAQAEAQFTLAGINSERIKFCHVISQLDHRYTTEVEDIITSPPEQGPYTLLRTELVRRLSSSPEQHIRQLLTVEEIGDRKPSQFLRYLKSLAPDVSDNVIRSVWTSRLLRNMQSFLAGQNKSNLEATALCVDRISEVKAQPALASVDEPTDIGALWQEIAELSRQVAALSTKQDRLQPRFRESDN</sequence>
<accession>A0A2J7Q198</accession>
<protein>
    <recommendedName>
        <fullName evidence="1">DUF7041 domain-containing protein</fullName>
    </recommendedName>
</protein>
<dbReference type="PANTHER" id="PTHR33327:SF3">
    <property type="entry name" value="RNA-DIRECTED DNA POLYMERASE"/>
    <property type="match status" value="1"/>
</dbReference>
<evidence type="ECO:0000313" key="2">
    <source>
        <dbReference type="EMBL" id="PNF22346.1"/>
    </source>
</evidence>
<dbReference type="InterPro" id="IPR055469">
    <property type="entry name" value="DUF7041"/>
</dbReference>
<feature type="domain" description="DUF7041" evidence="1">
    <location>
        <begin position="18"/>
        <end position="101"/>
    </location>
</feature>
<name>A0A2J7Q198_9NEOP</name>
<proteinExistence type="predicted"/>
<dbReference type="STRING" id="105785.A0A2J7Q198"/>
<dbReference type="OrthoDB" id="6260718at2759"/>
<comment type="caution">
    <text evidence="2">The sequence shown here is derived from an EMBL/GenBank/DDBJ whole genome shotgun (WGS) entry which is preliminary data.</text>
</comment>
<dbReference type="EMBL" id="NEVH01019603">
    <property type="protein sequence ID" value="PNF22346.1"/>
    <property type="molecule type" value="Genomic_DNA"/>
</dbReference>
<dbReference type="PANTHER" id="PTHR33327">
    <property type="entry name" value="ENDONUCLEASE"/>
    <property type="match status" value="1"/>
</dbReference>
<dbReference type="Pfam" id="PF23055">
    <property type="entry name" value="DUF7041"/>
    <property type="match status" value="1"/>
</dbReference>
<gene>
    <name evidence="2" type="ORF">B7P43_G18280</name>
</gene>
<organism evidence="2 3">
    <name type="scientific">Cryptotermes secundus</name>
    <dbReference type="NCBI Taxonomy" id="105785"/>
    <lineage>
        <taxon>Eukaryota</taxon>
        <taxon>Metazoa</taxon>
        <taxon>Ecdysozoa</taxon>
        <taxon>Arthropoda</taxon>
        <taxon>Hexapoda</taxon>
        <taxon>Insecta</taxon>
        <taxon>Pterygota</taxon>
        <taxon>Neoptera</taxon>
        <taxon>Polyneoptera</taxon>
        <taxon>Dictyoptera</taxon>
        <taxon>Blattodea</taxon>
        <taxon>Blattoidea</taxon>
        <taxon>Termitoidae</taxon>
        <taxon>Kalotermitidae</taxon>
        <taxon>Cryptotermitinae</taxon>
        <taxon>Cryptotermes</taxon>
    </lineage>
</organism>
<keyword evidence="3" id="KW-1185">Reference proteome</keyword>
<dbReference type="AlphaFoldDB" id="A0A2J7Q198"/>